<comment type="caution">
    <text evidence="2">The sequence shown here is derived from an EMBL/GenBank/DDBJ whole genome shotgun (WGS) entry which is preliminary data.</text>
</comment>
<feature type="domain" description="YagK/YfjJ C-terminal" evidence="1">
    <location>
        <begin position="56"/>
        <end position="195"/>
    </location>
</feature>
<protein>
    <submittedName>
        <fullName evidence="2">Inovirus-type Gp2 protein</fullName>
    </submittedName>
</protein>
<name>A0ABU9H212_9GAMM</name>
<keyword evidence="3" id="KW-1185">Reference proteome</keyword>
<accession>A0ABU9H212</accession>
<proteinExistence type="predicted"/>
<gene>
    <name evidence="2" type="ORF">V6257_12170</name>
</gene>
<organism evidence="2 3">
    <name type="scientific">Pseudoalteromonas issachenkonii</name>
    <dbReference type="NCBI Taxonomy" id="152297"/>
    <lineage>
        <taxon>Bacteria</taxon>
        <taxon>Pseudomonadati</taxon>
        <taxon>Pseudomonadota</taxon>
        <taxon>Gammaproteobacteria</taxon>
        <taxon>Alteromonadales</taxon>
        <taxon>Pseudoalteromonadaceae</taxon>
        <taxon>Pseudoalteromonas</taxon>
    </lineage>
</organism>
<dbReference type="Proteomes" id="UP001371391">
    <property type="component" value="Unassembled WGS sequence"/>
</dbReference>
<evidence type="ECO:0000313" key="2">
    <source>
        <dbReference type="EMBL" id="MEL0655793.1"/>
    </source>
</evidence>
<dbReference type="RefSeq" id="WP_341602977.1">
    <property type="nucleotide sequence ID" value="NZ_JBAKAW010000010.1"/>
</dbReference>
<dbReference type="InterPro" id="IPR057271">
    <property type="entry name" value="YagK_YfjJ_C"/>
</dbReference>
<dbReference type="EMBL" id="JBAKAW010000010">
    <property type="protein sequence ID" value="MEL0655793.1"/>
    <property type="molecule type" value="Genomic_DNA"/>
</dbReference>
<evidence type="ECO:0000259" key="1">
    <source>
        <dbReference type="Pfam" id="PF11726"/>
    </source>
</evidence>
<evidence type="ECO:0000313" key="3">
    <source>
        <dbReference type="Proteomes" id="UP001371391"/>
    </source>
</evidence>
<sequence>MKRIDKNKQIKLNGLTCLVQNDPVFESLRGYGMYVDILQAIKDQLDAILSCCKVVRVYRFDLRAKKGFCLPSDNRTASTFIKRLTAKVQRIQSNTEFRYVWVREQEANNVNQHYHFVLMMDSALYLSRRQLKALVKSIEQSLGVSVWWCKANESQAYNSFPTSNKLVAVNTSINRKAYLREVFRLSYLAKVRTKDNCLRGDNVNDYSSSQSNANANSTWQPYVDEKQTLTASLFDALT</sequence>
<dbReference type="Pfam" id="PF11726">
    <property type="entry name" value="YagK_YfjJ_C"/>
    <property type="match status" value="1"/>
</dbReference>
<reference evidence="2 3" key="1">
    <citation type="submission" date="2024-02" db="EMBL/GenBank/DDBJ databases">
        <title>Bacteria isolated from the canopy kelp, Nereocystis luetkeana.</title>
        <authorList>
            <person name="Pfister C.A."/>
            <person name="Younker I.T."/>
            <person name="Light S.H."/>
        </authorList>
    </citation>
    <scope>NUCLEOTIDE SEQUENCE [LARGE SCALE GENOMIC DNA]</scope>
    <source>
        <strain evidence="2 3">TI.1.03</strain>
    </source>
</reference>